<evidence type="ECO:0000313" key="2">
    <source>
        <dbReference type="Proteomes" id="UP000316167"/>
    </source>
</evidence>
<sequence>MDKTELKKRSKQLAVNTGWLCLKIPYNPVNKEYVSQLVRCSSSVGANYRAACRAKSKPDFINKLRIVEEELDESMYFFELLAEFNQEFKTELRNLYKEANELLSIIIASINTTIRNTEAEKQKEKLSKHLKS</sequence>
<comment type="caution">
    <text evidence="1">The sequence shown here is derived from an EMBL/GenBank/DDBJ whole genome shotgun (WGS) entry which is preliminary data.</text>
</comment>
<dbReference type="PANTHER" id="PTHR38471:SF2">
    <property type="entry name" value="FOUR HELIX BUNDLE PROTEIN"/>
    <property type="match status" value="1"/>
</dbReference>
<dbReference type="Proteomes" id="UP000316167">
    <property type="component" value="Unassembled WGS sequence"/>
</dbReference>
<dbReference type="PANTHER" id="PTHR38471">
    <property type="entry name" value="FOUR HELIX BUNDLE PROTEIN"/>
    <property type="match status" value="1"/>
</dbReference>
<name>A0A562SK66_9BACT</name>
<organism evidence="1 2">
    <name type="scientific">Lacibacter cauensis</name>
    <dbReference type="NCBI Taxonomy" id="510947"/>
    <lineage>
        <taxon>Bacteria</taxon>
        <taxon>Pseudomonadati</taxon>
        <taxon>Bacteroidota</taxon>
        <taxon>Chitinophagia</taxon>
        <taxon>Chitinophagales</taxon>
        <taxon>Chitinophagaceae</taxon>
        <taxon>Lacibacter</taxon>
    </lineage>
</organism>
<keyword evidence="2" id="KW-1185">Reference proteome</keyword>
<evidence type="ECO:0000313" key="1">
    <source>
        <dbReference type="EMBL" id="TWI81645.1"/>
    </source>
</evidence>
<accession>A0A562SK66</accession>
<dbReference type="InterPro" id="IPR012657">
    <property type="entry name" value="23S_rRNA-intervening_sequence"/>
</dbReference>
<reference evidence="1 2" key="1">
    <citation type="journal article" date="2015" name="Stand. Genomic Sci.">
        <title>Genomic Encyclopedia of Bacterial and Archaeal Type Strains, Phase III: the genomes of soil and plant-associated and newly described type strains.</title>
        <authorList>
            <person name="Whitman W.B."/>
            <person name="Woyke T."/>
            <person name="Klenk H.P."/>
            <person name="Zhou Y."/>
            <person name="Lilburn T.G."/>
            <person name="Beck B.J."/>
            <person name="De Vos P."/>
            <person name="Vandamme P."/>
            <person name="Eisen J.A."/>
            <person name="Garrity G."/>
            <person name="Hugenholtz P."/>
            <person name="Kyrpides N.C."/>
        </authorList>
    </citation>
    <scope>NUCLEOTIDE SEQUENCE [LARGE SCALE GENOMIC DNA]</scope>
    <source>
        <strain evidence="1 2">CGMCC 1.7271</strain>
    </source>
</reference>
<dbReference type="SUPFAM" id="SSF158446">
    <property type="entry name" value="IVS-encoded protein-like"/>
    <property type="match status" value="1"/>
</dbReference>
<gene>
    <name evidence="1" type="ORF">IQ13_2663</name>
</gene>
<dbReference type="OrthoDB" id="285993at2"/>
<dbReference type="PIRSF" id="PIRSF035652">
    <property type="entry name" value="CHP02436"/>
    <property type="match status" value="1"/>
</dbReference>
<dbReference type="EMBL" id="VLLE01000004">
    <property type="protein sequence ID" value="TWI81645.1"/>
    <property type="molecule type" value="Genomic_DNA"/>
</dbReference>
<dbReference type="InterPro" id="IPR036583">
    <property type="entry name" value="23S_rRNA_IVS_sf"/>
</dbReference>
<protein>
    <submittedName>
        <fullName evidence="1">Four helix bundle protein</fullName>
    </submittedName>
</protein>
<dbReference type="Pfam" id="PF05635">
    <property type="entry name" value="23S_rRNA_IVP"/>
    <property type="match status" value="1"/>
</dbReference>
<dbReference type="AlphaFoldDB" id="A0A562SK66"/>
<dbReference type="RefSeq" id="WP_144886831.1">
    <property type="nucleotide sequence ID" value="NZ_VLLE01000004.1"/>
</dbReference>
<proteinExistence type="predicted"/>
<dbReference type="NCBIfam" id="TIGR02436">
    <property type="entry name" value="four helix bundle protein"/>
    <property type="match status" value="1"/>
</dbReference>
<dbReference type="Gene3D" id="1.20.1440.60">
    <property type="entry name" value="23S rRNA-intervening sequence"/>
    <property type="match status" value="1"/>
</dbReference>